<dbReference type="GO" id="GO:0016020">
    <property type="term" value="C:membrane"/>
    <property type="evidence" value="ECO:0007669"/>
    <property type="project" value="UniProtKB-SubCell"/>
</dbReference>
<comment type="subcellular location">
    <subcellularLocation>
        <location evidence="1">Membrane</location>
        <topology evidence="1">Single-pass membrane protein</topology>
    </subcellularLocation>
</comment>
<organism evidence="7 8">
    <name type="scientific">Pseudomonas fluorescens HK44</name>
    <dbReference type="NCBI Taxonomy" id="1042209"/>
    <lineage>
        <taxon>Bacteria</taxon>
        <taxon>Pseudomonadati</taxon>
        <taxon>Pseudomonadota</taxon>
        <taxon>Gammaproteobacteria</taxon>
        <taxon>Pseudomonadales</taxon>
        <taxon>Pseudomonadaceae</taxon>
        <taxon>Pseudomonas</taxon>
    </lineage>
</organism>
<reference evidence="7 8" key="1">
    <citation type="journal article" date="2011" name="J. Bacteriol.">
        <title>Draft genome sequence of the polycyclic aromatic hydrocarbon-degrading, genetically engineered bioluminescent bioreporter Pseudomonas fluorescens HK44.</title>
        <authorList>
            <person name="Chauhan A."/>
            <person name="Layton A.C."/>
            <person name="Williams D.E."/>
            <person name="Smartt A.E."/>
            <person name="Ripp S."/>
            <person name="Karpinets T.V."/>
            <person name="Brown S.D."/>
            <person name="Sayler G.S."/>
        </authorList>
    </citation>
    <scope>NUCLEOTIDE SEQUENCE [LARGE SCALE GENOMIC DNA]</scope>
    <source>
        <strain evidence="7 8">HK44</strain>
    </source>
</reference>
<dbReference type="InterPro" id="IPR023353">
    <property type="entry name" value="LemA-like_dom_sf"/>
</dbReference>
<dbReference type="AlphaFoldDB" id="A0A010SV55"/>
<evidence type="ECO:0000313" key="8">
    <source>
        <dbReference type="Proteomes" id="UP000022611"/>
    </source>
</evidence>
<keyword evidence="3 6" id="KW-0812">Transmembrane</keyword>
<dbReference type="eggNOG" id="COG1704">
    <property type="taxonomic scope" value="Bacteria"/>
</dbReference>
<dbReference type="PANTHER" id="PTHR34478:SF2">
    <property type="entry name" value="MEMBRANE PROTEIN"/>
    <property type="match status" value="1"/>
</dbReference>
<dbReference type="Proteomes" id="UP000022611">
    <property type="component" value="Unassembled WGS sequence"/>
</dbReference>
<evidence type="ECO:0000256" key="4">
    <source>
        <dbReference type="ARBA" id="ARBA00022989"/>
    </source>
</evidence>
<name>A0A010SV55_PSEFL</name>
<sequence>MGIGNYLIGLVIVLVMGAFYLVSLYNRVIRLSNIIPENRSNIEVLRKKKEYLITRMVAIIDSYGLHEKGITEKVSLDFGRGESSRGQPTVDRLAYLRMAFPELKADSLYNQLLSELAEVETDIASRREDFNTSVRAYNTVVTLFPANIVLRPFGFKPKPFLAVEDINA</sequence>
<evidence type="ECO:0000256" key="1">
    <source>
        <dbReference type="ARBA" id="ARBA00004167"/>
    </source>
</evidence>
<dbReference type="Gene3D" id="1.20.1440.20">
    <property type="entry name" value="LemA-like domain"/>
    <property type="match status" value="1"/>
</dbReference>
<protein>
    <recommendedName>
        <fullName evidence="9">LemA family protein</fullName>
    </recommendedName>
</protein>
<keyword evidence="5 6" id="KW-0472">Membrane</keyword>
<dbReference type="HOGENOM" id="CLU_056714_2_2_6"/>
<proteinExistence type="inferred from homology"/>
<dbReference type="PANTHER" id="PTHR34478">
    <property type="entry name" value="PROTEIN LEMA"/>
    <property type="match status" value="1"/>
</dbReference>
<evidence type="ECO:0008006" key="9">
    <source>
        <dbReference type="Google" id="ProtNLM"/>
    </source>
</evidence>
<feature type="transmembrane region" description="Helical" evidence="6">
    <location>
        <begin position="6"/>
        <end position="25"/>
    </location>
</feature>
<keyword evidence="4 6" id="KW-1133">Transmembrane helix</keyword>
<comment type="similarity">
    <text evidence="2">Belongs to the LemA family.</text>
</comment>
<dbReference type="EMBL" id="AFOY02000002">
    <property type="protein sequence ID" value="EXF96625.1"/>
    <property type="molecule type" value="Genomic_DNA"/>
</dbReference>
<dbReference type="SUPFAM" id="SSF140478">
    <property type="entry name" value="LemA-like"/>
    <property type="match status" value="1"/>
</dbReference>
<evidence type="ECO:0000313" key="7">
    <source>
        <dbReference type="EMBL" id="EXF96625.1"/>
    </source>
</evidence>
<gene>
    <name evidence="7" type="ORF">HK44_016220</name>
</gene>
<evidence type="ECO:0000256" key="2">
    <source>
        <dbReference type="ARBA" id="ARBA00008854"/>
    </source>
</evidence>
<evidence type="ECO:0000256" key="6">
    <source>
        <dbReference type="SAM" id="Phobius"/>
    </source>
</evidence>
<evidence type="ECO:0000256" key="5">
    <source>
        <dbReference type="ARBA" id="ARBA00023136"/>
    </source>
</evidence>
<dbReference type="OrthoDB" id="9804152at2"/>
<dbReference type="RefSeq" id="WP_019689727.1">
    <property type="nucleotide sequence ID" value="NZ_AFOY02000002.1"/>
</dbReference>
<comment type="caution">
    <text evidence="7">The sequence shown here is derived from an EMBL/GenBank/DDBJ whole genome shotgun (WGS) entry which is preliminary data.</text>
</comment>
<dbReference type="PATRIC" id="fig|1042209.11.peg.390"/>
<dbReference type="Pfam" id="PF04011">
    <property type="entry name" value="LemA"/>
    <property type="match status" value="1"/>
</dbReference>
<dbReference type="InterPro" id="IPR007156">
    <property type="entry name" value="MamQ_LemA"/>
</dbReference>
<evidence type="ECO:0000256" key="3">
    <source>
        <dbReference type="ARBA" id="ARBA00022692"/>
    </source>
</evidence>
<accession>A0A010SV55</accession>